<dbReference type="Gene3D" id="1.10.287.110">
    <property type="entry name" value="DnaJ domain"/>
    <property type="match status" value="1"/>
</dbReference>
<name>A0AA39WP90_9PEZI</name>
<evidence type="ECO:0000259" key="1">
    <source>
        <dbReference type="PROSITE" id="PS50076"/>
    </source>
</evidence>
<gene>
    <name evidence="2" type="ORF">B0T14DRAFT_495906</name>
</gene>
<organism evidence="2 3">
    <name type="scientific">Immersiella caudata</name>
    <dbReference type="NCBI Taxonomy" id="314043"/>
    <lineage>
        <taxon>Eukaryota</taxon>
        <taxon>Fungi</taxon>
        <taxon>Dikarya</taxon>
        <taxon>Ascomycota</taxon>
        <taxon>Pezizomycotina</taxon>
        <taxon>Sordariomycetes</taxon>
        <taxon>Sordariomycetidae</taxon>
        <taxon>Sordariales</taxon>
        <taxon>Lasiosphaeriaceae</taxon>
        <taxon>Immersiella</taxon>
    </lineage>
</organism>
<dbReference type="PROSITE" id="PS50076">
    <property type="entry name" value="DNAJ_2"/>
    <property type="match status" value="1"/>
</dbReference>
<keyword evidence="3" id="KW-1185">Reference proteome</keyword>
<evidence type="ECO:0000313" key="3">
    <source>
        <dbReference type="Proteomes" id="UP001175000"/>
    </source>
</evidence>
<evidence type="ECO:0000313" key="2">
    <source>
        <dbReference type="EMBL" id="KAK0619068.1"/>
    </source>
</evidence>
<dbReference type="InterPro" id="IPR001623">
    <property type="entry name" value="DnaJ_domain"/>
</dbReference>
<dbReference type="CDD" id="cd06257">
    <property type="entry name" value="DnaJ"/>
    <property type="match status" value="1"/>
</dbReference>
<accession>A0AA39WP90</accession>
<reference evidence="2" key="1">
    <citation type="submission" date="2023-06" db="EMBL/GenBank/DDBJ databases">
        <title>Genome-scale phylogeny and comparative genomics of the fungal order Sordariales.</title>
        <authorList>
            <consortium name="Lawrence Berkeley National Laboratory"/>
            <person name="Hensen N."/>
            <person name="Bonometti L."/>
            <person name="Westerberg I."/>
            <person name="Brannstrom I.O."/>
            <person name="Guillou S."/>
            <person name="Cros-Aarteil S."/>
            <person name="Calhoun S."/>
            <person name="Haridas S."/>
            <person name="Kuo A."/>
            <person name="Mondo S."/>
            <person name="Pangilinan J."/>
            <person name="Riley R."/>
            <person name="Labutti K."/>
            <person name="Andreopoulos B."/>
            <person name="Lipzen A."/>
            <person name="Chen C."/>
            <person name="Yanf M."/>
            <person name="Daum C."/>
            <person name="Ng V."/>
            <person name="Clum A."/>
            <person name="Steindorff A."/>
            <person name="Ohm R."/>
            <person name="Martin F."/>
            <person name="Silar P."/>
            <person name="Natvig D."/>
            <person name="Lalanne C."/>
            <person name="Gautier V."/>
            <person name="Ament-Velasquez S.L."/>
            <person name="Kruys A."/>
            <person name="Hutchinson M.I."/>
            <person name="Powell A.J."/>
            <person name="Barry K."/>
            <person name="Miller A.N."/>
            <person name="Grigoriev I.V."/>
            <person name="Debuchy R."/>
            <person name="Gladieux P."/>
            <person name="Thoren M.H."/>
            <person name="Johannesson H."/>
        </authorList>
    </citation>
    <scope>NUCLEOTIDE SEQUENCE</scope>
    <source>
        <strain evidence="2">CBS 606.72</strain>
    </source>
</reference>
<dbReference type="EMBL" id="JAULSU010000004">
    <property type="protein sequence ID" value="KAK0619068.1"/>
    <property type="molecule type" value="Genomic_DNA"/>
</dbReference>
<feature type="domain" description="J" evidence="1">
    <location>
        <begin position="5"/>
        <end position="76"/>
    </location>
</feature>
<protein>
    <recommendedName>
        <fullName evidence="1">J domain-containing protein</fullName>
    </recommendedName>
</protein>
<sequence length="272" mass="32384">MPFIDYYNALGVSPYAKTGEITQAYSKLALGSLNRPLLEDDSETDGKQSLKRFDIFRVAYAILTDVHKRSEFHSEWETQQMETFRKMHNIPKRIRDSLRDASAVSRTTALYWAVRLLVVIRRVTWFRLRKIEDYVMHHTLKVDPEVKHEFYRWVDDAERCMVRLIEVKHEIQSSKEDWYETSQDALNTAKELLLLDECCTAWLHVADRVIEWVEDMFDESMDFKKADSWADRTICEGRLCESILVWEIARFDEWKHLRRNPRKDGEKEAAKK</sequence>
<dbReference type="Pfam" id="PF00226">
    <property type="entry name" value="DnaJ"/>
    <property type="match status" value="1"/>
</dbReference>
<dbReference type="AlphaFoldDB" id="A0AA39WP90"/>
<proteinExistence type="predicted"/>
<dbReference type="Proteomes" id="UP001175000">
    <property type="component" value="Unassembled WGS sequence"/>
</dbReference>
<comment type="caution">
    <text evidence="2">The sequence shown here is derived from an EMBL/GenBank/DDBJ whole genome shotgun (WGS) entry which is preliminary data.</text>
</comment>
<dbReference type="InterPro" id="IPR036869">
    <property type="entry name" value="J_dom_sf"/>
</dbReference>
<dbReference type="SUPFAM" id="SSF46565">
    <property type="entry name" value="Chaperone J-domain"/>
    <property type="match status" value="1"/>
</dbReference>